<gene>
    <name evidence="1" type="ORF">EAI_10596</name>
</gene>
<organism evidence="2">
    <name type="scientific">Harpegnathos saltator</name>
    <name type="common">Jerdon's jumping ant</name>
    <dbReference type="NCBI Taxonomy" id="610380"/>
    <lineage>
        <taxon>Eukaryota</taxon>
        <taxon>Metazoa</taxon>
        <taxon>Ecdysozoa</taxon>
        <taxon>Arthropoda</taxon>
        <taxon>Hexapoda</taxon>
        <taxon>Insecta</taxon>
        <taxon>Pterygota</taxon>
        <taxon>Neoptera</taxon>
        <taxon>Endopterygota</taxon>
        <taxon>Hymenoptera</taxon>
        <taxon>Apocrita</taxon>
        <taxon>Aculeata</taxon>
        <taxon>Formicoidea</taxon>
        <taxon>Formicidae</taxon>
        <taxon>Ponerinae</taxon>
        <taxon>Ponerini</taxon>
        <taxon>Harpegnathos</taxon>
    </lineage>
</organism>
<proteinExistence type="predicted"/>
<feature type="non-terminal residue" evidence="1">
    <location>
        <position position="1"/>
    </location>
</feature>
<keyword evidence="2" id="KW-1185">Reference proteome</keyword>
<accession>E2BMP0</accession>
<reference evidence="1 2" key="1">
    <citation type="journal article" date="2010" name="Science">
        <title>Genomic comparison of the ants Camponotus floridanus and Harpegnathos saltator.</title>
        <authorList>
            <person name="Bonasio R."/>
            <person name="Zhang G."/>
            <person name="Ye C."/>
            <person name="Mutti N.S."/>
            <person name="Fang X."/>
            <person name="Qin N."/>
            <person name="Donahue G."/>
            <person name="Yang P."/>
            <person name="Li Q."/>
            <person name="Li C."/>
            <person name="Zhang P."/>
            <person name="Huang Z."/>
            <person name="Berger S.L."/>
            <person name="Reinberg D."/>
            <person name="Wang J."/>
            <person name="Liebig J."/>
        </authorList>
    </citation>
    <scope>NUCLEOTIDE SEQUENCE [LARGE SCALE GENOMIC DNA]</scope>
    <source>
        <strain evidence="1 2">R22 G/1</strain>
    </source>
</reference>
<dbReference type="OrthoDB" id="7537137at2759"/>
<dbReference type="AlphaFoldDB" id="E2BMP0"/>
<dbReference type="EMBL" id="GL449280">
    <property type="protein sequence ID" value="EFN83039.1"/>
    <property type="molecule type" value="Genomic_DNA"/>
</dbReference>
<evidence type="ECO:0000313" key="1">
    <source>
        <dbReference type="EMBL" id="EFN83039.1"/>
    </source>
</evidence>
<dbReference type="OMA" id="CERCTTQ"/>
<dbReference type="InParanoid" id="E2BMP0"/>
<dbReference type="STRING" id="610380.E2BMP0"/>
<sequence length="155" mass="17589">GGQFWCHGILSGLKSILSTNILKRMSDTIEIDMFFDGFSPYNSIRRILWPIAGCIVGNKEVFIIAIWCGESKCPPNLDAYLEDFVNEVLELKNGFNIENRHYKLKIRNIIADAPARAWLKCVNQHGSKFACERCTVAGEWFGNCMTYPSHEEAPL</sequence>
<name>E2BMP0_HARSA</name>
<evidence type="ECO:0000313" key="2">
    <source>
        <dbReference type="Proteomes" id="UP000008237"/>
    </source>
</evidence>
<dbReference type="Proteomes" id="UP000008237">
    <property type="component" value="Unassembled WGS sequence"/>
</dbReference>
<dbReference type="PANTHER" id="PTHR33053">
    <property type="entry name" value="PROTEIN, PUTATIVE-RELATED"/>
    <property type="match status" value="1"/>
</dbReference>
<protein>
    <submittedName>
        <fullName evidence="1">Uncharacterized protein</fullName>
    </submittedName>
</protein>